<keyword evidence="1" id="KW-0472">Membrane</keyword>
<sequence length="631" mass="70603">MLKKVFLFFVLVVLLLTFPKHSLGAGEFATDVTVNYKVEEEGTTQVSHTISLENLFSDLYATSYTLILDNIEPTNISVFEGTKSLPFKVSKEGEKSSLTIDFQEALVGKGKKRIFTVLFGETGFAARTGEVWEISIPRLSSDENFRSYNVSFSVPATFGTEAYISPKPKEVKALEGRVIYFFDKEDVERTGVTAGFGAFQVFSFTLNYHLENPLGKSAKVDIALPPDTDLQRVYYQVINPKPENIDVDSDGNWLATYLLKSRERIDIEAKGSVQIFAAPRPFPGTREETLQENLKEREFWETSNPKIKELAERLKTPAAIYDYVWQTLSYDYERVRPNVERFGAAKALENPNNAICMEFTDLFIAIARAAGIPSREVNGFAYTENPAIQPLSLVADVLHAWPEYWDGVRSAWIPIDPTWASTTGGVDYFSKLDLRHFTFVIHGKDPQRPYPPGSYKLGPNPQKDVFVSFGTLPKERVSHPEITVVTGRPIPFGPTKFNITIKNPGPVALYNLTPSLSFNGGTVKTESIEVLPPYANYEIESAVPYSFLGRNTPETVTVLVADSQVQVPTNKNQIILESTVVLLLVLLILVLAILVKLKKIQFSQFRGKIRMLFKKKDGSDNIPDAPVSKTS</sequence>
<evidence type="ECO:0000313" key="3">
    <source>
        <dbReference type="EMBL" id="KKU16704.1"/>
    </source>
</evidence>
<evidence type="ECO:0000256" key="1">
    <source>
        <dbReference type="SAM" id="Phobius"/>
    </source>
</evidence>
<proteinExistence type="predicted"/>
<dbReference type="SUPFAM" id="SSF54001">
    <property type="entry name" value="Cysteine proteinases"/>
    <property type="match status" value="1"/>
</dbReference>
<organism evidence="3 4">
    <name type="scientific">Candidatus Woesebacteria bacterium GW2011_GWC2_45_9</name>
    <dbReference type="NCBI Taxonomy" id="1618589"/>
    <lineage>
        <taxon>Bacteria</taxon>
        <taxon>Candidatus Woeseibacteriota</taxon>
    </lineage>
</organism>
<feature type="transmembrane region" description="Helical" evidence="1">
    <location>
        <begin position="574"/>
        <end position="595"/>
    </location>
</feature>
<protein>
    <submittedName>
        <fullName evidence="3">Transglutaminase family protein</fullName>
    </submittedName>
</protein>
<dbReference type="InterPro" id="IPR002931">
    <property type="entry name" value="Transglutaminase-like"/>
</dbReference>
<name>A0A0G1N827_9BACT</name>
<evidence type="ECO:0000313" key="4">
    <source>
        <dbReference type="Proteomes" id="UP000034922"/>
    </source>
</evidence>
<dbReference type="AlphaFoldDB" id="A0A0G1N827"/>
<reference evidence="3 4" key="1">
    <citation type="journal article" date="2015" name="Nature">
        <title>rRNA introns, odd ribosomes, and small enigmatic genomes across a large radiation of phyla.</title>
        <authorList>
            <person name="Brown C.T."/>
            <person name="Hug L.A."/>
            <person name="Thomas B.C."/>
            <person name="Sharon I."/>
            <person name="Castelle C.J."/>
            <person name="Singh A."/>
            <person name="Wilkins M.J."/>
            <person name="Williams K.H."/>
            <person name="Banfield J.F."/>
        </authorList>
    </citation>
    <scope>NUCLEOTIDE SEQUENCE [LARGE SCALE GENOMIC DNA]</scope>
</reference>
<dbReference type="SMART" id="SM00460">
    <property type="entry name" value="TGc"/>
    <property type="match status" value="1"/>
</dbReference>
<dbReference type="PANTHER" id="PTHR33490">
    <property type="entry name" value="BLR5614 PROTEIN-RELATED"/>
    <property type="match status" value="1"/>
</dbReference>
<comment type="caution">
    <text evidence="3">The sequence shown here is derived from an EMBL/GenBank/DDBJ whole genome shotgun (WGS) entry which is preliminary data.</text>
</comment>
<accession>A0A0G1N827</accession>
<dbReference type="STRING" id="1618589.UX25_C0026G0012"/>
<dbReference type="InterPro" id="IPR038765">
    <property type="entry name" value="Papain-like_cys_pep_sf"/>
</dbReference>
<keyword evidence="1" id="KW-1133">Transmembrane helix</keyword>
<keyword evidence="1" id="KW-0812">Transmembrane</keyword>
<gene>
    <name evidence="3" type="ORF">UX25_C0026G0012</name>
</gene>
<dbReference type="PANTHER" id="PTHR33490:SF6">
    <property type="entry name" value="SLL1049 PROTEIN"/>
    <property type="match status" value="1"/>
</dbReference>
<dbReference type="Gene3D" id="3.10.620.30">
    <property type="match status" value="1"/>
</dbReference>
<feature type="domain" description="Transglutaminase-like" evidence="2">
    <location>
        <begin position="348"/>
        <end position="419"/>
    </location>
</feature>
<dbReference type="EMBL" id="LCLM01000026">
    <property type="protein sequence ID" value="KKU16704.1"/>
    <property type="molecule type" value="Genomic_DNA"/>
</dbReference>
<dbReference type="Pfam" id="PF01841">
    <property type="entry name" value="Transglut_core"/>
    <property type="match status" value="1"/>
</dbReference>
<evidence type="ECO:0000259" key="2">
    <source>
        <dbReference type="SMART" id="SM00460"/>
    </source>
</evidence>
<dbReference type="Proteomes" id="UP000034922">
    <property type="component" value="Unassembled WGS sequence"/>
</dbReference>